<organism evidence="1 2">
    <name type="scientific">Shackletoniella antarctica</name>
    <dbReference type="NCBI Taxonomy" id="268115"/>
    <lineage>
        <taxon>Bacteria</taxon>
        <taxon>Bacillati</taxon>
        <taxon>Cyanobacteriota</taxon>
        <taxon>Cyanophyceae</taxon>
        <taxon>Oculatellales</taxon>
        <taxon>Oculatellaceae</taxon>
        <taxon>Shackletoniella</taxon>
    </lineage>
</organism>
<proteinExistence type="predicted"/>
<dbReference type="AlphaFoldDB" id="A0A2W4WGG2"/>
<comment type="caution">
    <text evidence="1">The sequence shown here is derived from an EMBL/GenBank/DDBJ whole genome shotgun (WGS) entry which is preliminary data.</text>
</comment>
<dbReference type="Proteomes" id="UP000249081">
    <property type="component" value="Unassembled WGS sequence"/>
</dbReference>
<sequence>MTSARPGPAISLYEADYLGWIEATAAALKRQDYGAIDWENVVEEIEDMGRRERQSLKSNLVILLLHLLKWQFQSDKQSHSCNASIVEHRQRLEDSVEASPSLKPYLETLLTKAYGNAVERAAAETGLSEAAFPQDCPYTAGQIMSKGFLP</sequence>
<dbReference type="Pfam" id="PF01724">
    <property type="entry name" value="DUF29"/>
    <property type="match status" value="1"/>
</dbReference>
<reference evidence="1 2" key="2">
    <citation type="submission" date="2018-06" db="EMBL/GenBank/DDBJ databases">
        <title>Metagenomic assembly of (sub)arctic Cyanobacteria and their associated microbiome from non-axenic cultures.</title>
        <authorList>
            <person name="Baurain D."/>
        </authorList>
    </citation>
    <scope>NUCLEOTIDE SEQUENCE [LARGE SCALE GENOMIC DNA]</scope>
    <source>
        <strain evidence="1">ULC041bin1</strain>
    </source>
</reference>
<dbReference type="PANTHER" id="PTHR34235">
    <property type="entry name" value="SLR1203 PROTEIN-RELATED"/>
    <property type="match status" value="1"/>
</dbReference>
<dbReference type="EMBL" id="QBMN01000023">
    <property type="protein sequence ID" value="PZO43936.1"/>
    <property type="molecule type" value="Genomic_DNA"/>
</dbReference>
<dbReference type="InterPro" id="IPR002636">
    <property type="entry name" value="DUF29"/>
</dbReference>
<accession>A0A2W4WGG2</accession>
<dbReference type="Gene3D" id="1.20.1220.20">
    <property type="entry name" value="Uncharcterised protein PF01724"/>
    <property type="match status" value="1"/>
</dbReference>
<reference evidence="2" key="1">
    <citation type="submission" date="2018-04" db="EMBL/GenBank/DDBJ databases">
        <authorList>
            <person name="Cornet L."/>
        </authorList>
    </citation>
    <scope>NUCLEOTIDE SEQUENCE [LARGE SCALE GENOMIC DNA]</scope>
</reference>
<name>A0A2W4WGG2_9CYAN</name>
<evidence type="ECO:0000313" key="1">
    <source>
        <dbReference type="EMBL" id="PZO43936.1"/>
    </source>
</evidence>
<gene>
    <name evidence="1" type="ORF">DCF17_05215</name>
</gene>
<evidence type="ECO:0000313" key="2">
    <source>
        <dbReference type="Proteomes" id="UP000249081"/>
    </source>
</evidence>
<protein>
    <submittedName>
        <fullName evidence="1">DUF29 domain-containing protein</fullName>
    </submittedName>
</protein>